<evidence type="ECO:0000313" key="1">
    <source>
        <dbReference type="EMBL" id="KAJ8874662.1"/>
    </source>
</evidence>
<dbReference type="Proteomes" id="UP001159363">
    <property type="component" value="Chromosome 9"/>
</dbReference>
<proteinExistence type="predicted"/>
<accession>A0ABQ9GRK7</accession>
<protein>
    <submittedName>
        <fullName evidence="1">Uncharacterized protein</fullName>
    </submittedName>
</protein>
<comment type="caution">
    <text evidence="1">The sequence shown here is derived from an EMBL/GenBank/DDBJ whole genome shotgun (WGS) entry which is preliminary data.</text>
</comment>
<reference evidence="1 2" key="1">
    <citation type="submission" date="2023-02" db="EMBL/GenBank/DDBJ databases">
        <title>LHISI_Scaffold_Assembly.</title>
        <authorList>
            <person name="Stuart O.P."/>
            <person name="Cleave R."/>
            <person name="Magrath M.J.L."/>
            <person name="Mikheyev A.S."/>
        </authorList>
    </citation>
    <scope>NUCLEOTIDE SEQUENCE [LARGE SCALE GENOMIC DNA]</scope>
    <source>
        <strain evidence="1">Daus_M_001</strain>
        <tissue evidence="1">Leg muscle</tissue>
    </source>
</reference>
<dbReference type="EMBL" id="JARBHB010000010">
    <property type="protein sequence ID" value="KAJ8874662.1"/>
    <property type="molecule type" value="Genomic_DNA"/>
</dbReference>
<organism evidence="1 2">
    <name type="scientific">Dryococelus australis</name>
    <dbReference type="NCBI Taxonomy" id="614101"/>
    <lineage>
        <taxon>Eukaryota</taxon>
        <taxon>Metazoa</taxon>
        <taxon>Ecdysozoa</taxon>
        <taxon>Arthropoda</taxon>
        <taxon>Hexapoda</taxon>
        <taxon>Insecta</taxon>
        <taxon>Pterygota</taxon>
        <taxon>Neoptera</taxon>
        <taxon>Polyneoptera</taxon>
        <taxon>Phasmatodea</taxon>
        <taxon>Verophasmatodea</taxon>
        <taxon>Anareolatae</taxon>
        <taxon>Phasmatidae</taxon>
        <taxon>Eurycanthinae</taxon>
        <taxon>Dryococelus</taxon>
    </lineage>
</organism>
<name>A0ABQ9GRK7_9NEOP</name>
<keyword evidence="2" id="KW-1185">Reference proteome</keyword>
<sequence>MSLSGPPTIRVQKISSIRCSVLTRDGLVVRLLPFSPSPPQPRLSGFDSQQGHSRILACGNQARRRRWSAGFLGYLPFLTHLHSGAAPYSLQSTLIVLKTSMLRAAQIFLPRPGTPRFSLRRVRTSCFPLRWNGFDSRLRRSRIFPRGSRSRKMSLLCGSSVSPSLLHRHCSIPRFTIISSALKNSIGKIPTFVWWPKVKVKGDIQNYGRPQPAPAILQMAVVVLTGNMAAGPSSRPLTAVIILHMAAGHQHGHPHSDFRSPANSNHQ</sequence>
<evidence type="ECO:0000313" key="2">
    <source>
        <dbReference type="Proteomes" id="UP001159363"/>
    </source>
</evidence>
<gene>
    <name evidence="1" type="ORF">PR048_025528</name>
</gene>